<comment type="similarity">
    <text evidence="1">Belongs to the ros/MucR family.</text>
</comment>
<name>A0ABV2DDM4_9HYPH</name>
<dbReference type="Gene3D" id="1.10.10.1550">
    <property type="entry name" value="ROS/MUCR transcriptional regulator protein"/>
    <property type="match status" value="1"/>
</dbReference>
<protein>
    <submittedName>
        <fullName evidence="2">MucR family transcriptional regulator</fullName>
    </submittedName>
</protein>
<sequence>MSNIDERTINELTADIVSAYVSNNPLPVSGLPDLIASVRASVGRLSGAAAPESVSLNPAVNPKKSVFPDYIICLEDGKKFKSLKRHLNTTYGLSPDDYRAKWGLPSDYPMVAANYSATRSALAKSSGLGRKPAVPLAVVGKTTKRKATA</sequence>
<accession>A0ABV2DDM4</accession>
<keyword evidence="3" id="KW-1185">Reference proteome</keyword>
<dbReference type="EMBL" id="JBEWSZ010000001">
    <property type="protein sequence ID" value="MET2827548.1"/>
    <property type="molecule type" value="Genomic_DNA"/>
</dbReference>
<proteinExistence type="inferred from homology"/>
<dbReference type="Pfam" id="PF05443">
    <property type="entry name" value="ROS_MUCR"/>
    <property type="match status" value="1"/>
</dbReference>
<comment type="caution">
    <text evidence="2">The sequence shown here is derived from an EMBL/GenBank/DDBJ whole genome shotgun (WGS) entry which is preliminary data.</text>
</comment>
<dbReference type="Proteomes" id="UP001548832">
    <property type="component" value="Unassembled WGS sequence"/>
</dbReference>
<organism evidence="2 3">
    <name type="scientific">Mesorhizobium shangrilense</name>
    <dbReference type="NCBI Taxonomy" id="460060"/>
    <lineage>
        <taxon>Bacteria</taxon>
        <taxon>Pseudomonadati</taxon>
        <taxon>Pseudomonadota</taxon>
        <taxon>Alphaproteobacteria</taxon>
        <taxon>Hyphomicrobiales</taxon>
        <taxon>Phyllobacteriaceae</taxon>
        <taxon>Mesorhizobium</taxon>
    </lineage>
</organism>
<dbReference type="RefSeq" id="WP_354459564.1">
    <property type="nucleotide sequence ID" value="NZ_JBEWSZ010000001.1"/>
</dbReference>
<gene>
    <name evidence="2" type="ORF">ABVQ20_11245</name>
</gene>
<evidence type="ECO:0000256" key="1">
    <source>
        <dbReference type="ARBA" id="ARBA00007031"/>
    </source>
</evidence>
<evidence type="ECO:0000313" key="2">
    <source>
        <dbReference type="EMBL" id="MET2827548.1"/>
    </source>
</evidence>
<dbReference type="InterPro" id="IPR008807">
    <property type="entry name" value="ROS_MUCR"/>
</dbReference>
<dbReference type="InterPro" id="IPR041920">
    <property type="entry name" value="ROS/MUCR_sf"/>
</dbReference>
<reference evidence="2 3" key="1">
    <citation type="submission" date="2024-06" db="EMBL/GenBank/DDBJ databases">
        <authorList>
            <person name="Kim D.-U."/>
        </authorList>
    </citation>
    <scope>NUCLEOTIDE SEQUENCE [LARGE SCALE GENOMIC DNA]</scope>
    <source>
        <strain evidence="2 3">KACC15460</strain>
    </source>
</reference>
<evidence type="ECO:0000313" key="3">
    <source>
        <dbReference type="Proteomes" id="UP001548832"/>
    </source>
</evidence>